<proteinExistence type="predicted"/>
<protein>
    <submittedName>
        <fullName evidence="5">Peptidyl-prolyl cis-trans isomerase CYP26-2, chloroplastic</fullName>
    </submittedName>
</protein>
<dbReference type="PANTHER" id="PTHR47724:SF1">
    <property type="entry name" value="PEPTIDYL-PROLYL CIS-TRANS ISOMERASE CYP26-2, CHLOROPLASTIC"/>
    <property type="match status" value="1"/>
</dbReference>
<dbReference type="SUPFAM" id="SSF50891">
    <property type="entry name" value="Cyclophilin-like"/>
    <property type="match status" value="1"/>
</dbReference>
<dbReference type="GeneID" id="103495917"/>
<feature type="region of interest" description="Disordered" evidence="1">
    <location>
        <begin position="1"/>
        <end position="38"/>
    </location>
</feature>
<dbReference type="RefSeq" id="XP_008455852.1">
    <property type="nucleotide sequence ID" value="XM_008457630.2"/>
</dbReference>
<dbReference type="KEGG" id="cmo:103495917"/>
<feature type="domain" description="PPIase cyclophilin-type" evidence="2">
    <location>
        <begin position="111"/>
        <end position="329"/>
    </location>
</feature>
<dbReference type="InterPro" id="IPR044185">
    <property type="entry name" value="CYP26-2-like"/>
</dbReference>
<dbReference type="OrthoDB" id="252722at2759"/>
<dbReference type="InterPro" id="IPR029000">
    <property type="entry name" value="Cyclophilin-like_dom_sf"/>
</dbReference>
<organism evidence="4 5">
    <name type="scientific">Cucumis melo</name>
    <name type="common">Muskmelon</name>
    <dbReference type="NCBI Taxonomy" id="3656"/>
    <lineage>
        <taxon>Eukaryota</taxon>
        <taxon>Viridiplantae</taxon>
        <taxon>Streptophyta</taxon>
        <taxon>Embryophyta</taxon>
        <taxon>Tracheophyta</taxon>
        <taxon>Spermatophyta</taxon>
        <taxon>Magnoliopsida</taxon>
        <taxon>eudicotyledons</taxon>
        <taxon>Gunneridae</taxon>
        <taxon>Pentapetalae</taxon>
        <taxon>rosids</taxon>
        <taxon>fabids</taxon>
        <taxon>Cucurbitales</taxon>
        <taxon>Cucurbitaceae</taxon>
        <taxon>Benincaseae</taxon>
        <taxon>Cucumis</taxon>
    </lineage>
</organism>
<dbReference type="GO" id="GO:0003755">
    <property type="term" value="F:peptidyl-prolyl cis-trans isomerase activity"/>
    <property type="evidence" value="ECO:0007669"/>
    <property type="project" value="InterPro"/>
</dbReference>
<dbReference type="PANTHER" id="PTHR47724">
    <property type="entry name" value="PEPTIDYL-PROLYL CIS-TRANS ISOMERASE CYP26-2, CHLOROPLASTIC"/>
    <property type="match status" value="1"/>
</dbReference>
<dbReference type="FunFam" id="2.40.100.10:FF:000040">
    <property type="entry name" value="Peptidyl-prolyl cis-trans isomerase B"/>
    <property type="match status" value="1"/>
</dbReference>
<evidence type="ECO:0000313" key="4">
    <source>
        <dbReference type="Proteomes" id="UP001652600"/>
    </source>
</evidence>
<dbReference type="EnsemblPlants" id="MELO3C002070.2.1">
    <property type="protein sequence ID" value="MELO3C002070.2.1"/>
    <property type="gene ID" value="MELO3C002070.2"/>
</dbReference>
<dbReference type="AlphaFoldDB" id="A0A1S3C2K6"/>
<feature type="compositionally biased region" description="Polar residues" evidence="1">
    <location>
        <begin position="27"/>
        <end position="38"/>
    </location>
</feature>
<gene>
    <name evidence="5" type="primary">LOC103495917</name>
    <name evidence="3" type="synonym">103495917</name>
</gene>
<keyword evidence="5" id="KW-0413">Isomerase</keyword>
<accession>A0A1S3C2K6</accession>
<keyword evidence="4" id="KW-1185">Reference proteome</keyword>
<reference evidence="5" key="2">
    <citation type="submission" date="2025-04" db="UniProtKB">
        <authorList>
            <consortium name="RefSeq"/>
        </authorList>
    </citation>
    <scope>IDENTIFICATION</scope>
</reference>
<feature type="compositionally biased region" description="Polar residues" evidence="1">
    <location>
        <begin position="1"/>
        <end position="17"/>
    </location>
</feature>
<dbReference type="eggNOG" id="KOG0865">
    <property type="taxonomic scope" value="Eukaryota"/>
</dbReference>
<name>A0A1S3C2K6_CUCME</name>
<sequence>MKFTVNENQQTQKQQDMLRTPKFLHSPNLSSQTQTQNIPTSPKFPFIKQCCKISRRNLTIGTNSLLLLLFNSQIQDPFFMSSKAEVEEEELQSPKNDDFLCTGKIPTKRAFLDISIDGVPAGRIIVGLYGNDSPAGVARFSNLVSGAAGISYRRKDFVKITSNYVQHSGVRSYGVDFELAKRNGNELVSETLKDEWERANEKCSGTKNLASTVGIIVRDPLKPPPKLKLVARKGKLEVDQEQVGIEPNGTEFTISVKDSPELDDSALVIGIVLDGMEVVEKIAQVKTVKDNTTSPYFRVAKLIGDKRAVVAERGFNRPYSKVIVTNCGLLEK</sequence>
<dbReference type="GO" id="GO:0009507">
    <property type="term" value="C:chloroplast"/>
    <property type="evidence" value="ECO:0007669"/>
    <property type="project" value="TreeGrafter"/>
</dbReference>
<dbReference type="Gramene" id="MELO3C002070.2.1">
    <property type="protein sequence ID" value="MELO3C002070.2.1"/>
    <property type="gene ID" value="MELO3C002070.2"/>
</dbReference>
<dbReference type="PROSITE" id="PS50072">
    <property type="entry name" value="CSA_PPIASE_2"/>
    <property type="match status" value="1"/>
</dbReference>
<dbReference type="InterPro" id="IPR002130">
    <property type="entry name" value="Cyclophilin-type_PPIase_dom"/>
</dbReference>
<evidence type="ECO:0000256" key="1">
    <source>
        <dbReference type="SAM" id="MobiDB-lite"/>
    </source>
</evidence>
<dbReference type="Proteomes" id="UP001652600">
    <property type="component" value="Chromosome 12"/>
</dbReference>
<evidence type="ECO:0000259" key="2">
    <source>
        <dbReference type="PROSITE" id="PS50072"/>
    </source>
</evidence>
<dbReference type="Pfam" id="PF00160">
    <property type="entry name" value="Pro_isomerase"/>
    <property type="match status" value="1"/>
</dbReference>
<dbReference type="InParanoid" id="A0A1S3C2K6"/>
<evidence type="ECO:0000313" key="3">
    <source>
        <dbReference type="EnsemblPlants" id="MELO3C002070.2.1"/>
    </source>
</evidence>
<reference evidence="3" key="1">
    <citation type="submission" date="2023-03" db="UniProtKB">
        <authorList>
            <consortium name="EnsemblPlants"/>
        </authorList>
    </citation>
    <scope>IDENTIFICATION</scope>
</reference>
<dbReference type="Gene3D" id="2.40.100.10">
    <property type="entry name" value="Cyclophilin-like"/>
    <property type="match status" value="1"/>
</dbReference>
<evidence type="ECO:0000313" key="5">
    <source>
        <dbReference type="RefSeq" id="XP_008455852.1"/>
    </source>
</evidence>